<dbReference type="PANTHER" id="PTHR24166">
    <property type="entry name" value="ROLLING PEBBLES, ISOFORM B"/>
    <property type="match status" value="1"/>
</dbReference>
<dbReference type="Proteomes" id="UP000042958">
    <property type="component" value="Unassembled WGS sequence"/>
</dbReference>
<dbReference type="Pfam" id="PF00023">
    <property type="entry name" value="Ank"/>
    <property type="match status" value="1"/>
</dbReference>
<sequence length="631" mass="70861">MSQNLRCNTSNWLFQLPPEILLYLSEFFNSSRDLFAMACVNRNSKDFFLPCLYSFNVRRQESSALIWAAQNNKIALANRLLKEYRANANATDDRSRTPIFHAIQVGSEEMIRTLLESAADINWPDDRHQTPLLYALQRKHLSMARVLLRHFNPSVDCRDSMGRNAIWYAVASCNEQLVRPLLERQSDIWMMDCRQTTPLSLAISKRNLPIIQLLLDHSQAHPSQPRLVDVNAGDHPLCLAVHAGLNEIAQTLIKYGAELHVRDRYGQPLLHRAASNGHDDVTKLLLGHGVDVNSTDPGGRTALHFAAFYGHKSTTRLLLSTPGIDIAACDSEGATPLCAAARGNHRSVALQILAEEPININARGFGQKTALHFAVQNKNFHLACLLVDLDSLDPNLCDDQGWTALSYAACQGDIRMLELLLTRTDLDLDVPRASPIYLAAERGHVEVARRLVSLQQVDINQTFWHKSPLFIAIENGYRDVAKVLLAQGSRLDVNAKTSLGDTALHMAVSYGNLDIVELLLRDDRIDVTGTNRYGESALELAARNGKEHVVRLLCHDRRARNARHFRSAMEATSNLRILYFLQGQLMRRDVQHDVRRSARLAGGSYQIIEPPPGRHFEGRRACHSQESGERR</sequence>
<organism evidence="5 6">
    <name type="scientific">Penicillium brasilianum</name>
    <dbReference type="NCBI Taxonomy" id="104259"/>
    <lineage>
        <taxon>Eukaryota</taxon>
        <taxon>Fungi</taxon>
        <taxon>Dikarya</taxon>
        <taxon>Ascomycota</taxon>
        <taxon>Pezizomycotina</taxon>
        <taxon>Eurotiomycetes</taxon>
        <taxon>Eurotiomycetidae</taxon>
        <taxon>Eurotiales</taxon>
        <taxon>Aspergillaceae</taxon>
        <taxon>Penicillium</taxon>
    </lineage>
</organism>
<evidence type="ECO:0000313" key="6">
    <source>
        <dbReference type="Proteomes" id="UP000042958"/>
    </source>
</evidence>
<evidence type="ECO:0000256" key="2">
    <source>
        <dbReference type="ARBA" id="ARBA00023043"/>
    </source>
</evidence>
<dbReference type="SMART" id="SM00248">
    <property type="entry name" value="ANK"/>
    <property type="match status" value="15"/>
</dbReference>
<dbReference type="InterPro" id="IPR050889">
    <property type="entry name" value="Dendritic_Spine_Reg/Scaffold"/>
</dbReference>
<feature type="repeat" description="ANK" evidence="3">
    <location>
        <begin position="499"/>
        <end position="521"/>
    </location>
</feature>
<dbReference type="PROSITE" id="PS50088">
    <property type="entry name" value="ANK_REPEAT"/>
    <property type="match status" value="6"/>
</dbReference>
<feature type="region of interest" description="Disordered" evidence="4">
    <location>
        <begin position="603"/>
        <end position="631"/>
    </location>
</feature>
<dbReference type="OrthoDB" id="341259at2759"/>
<proteinExistence type="predicted"/>
<evidence type="ECO:0000313" key="5">
    <source>
        <dbReference type="EMBL" id="CEJ62488.1"/>
    </source>
</evidence>
<keyword evidence="2 3" id="KW-0040">ANK repeat</keyword>
<feature type="repeat" description="ANK" evidence="3">
    <location>
        <begin position="265"/>
        <end position="297"/>
    </location>
</feature>
<dbReference type="Pfam" id="PF12796">
    <property type="entry name" value="Ank_2"/>
    <property type="match status" value="5"/>
</dbReference>
<dbReference type="STRING" id="104259.A0A0F7U0W3"/>
<evidence type="ECO:0000256" key="1">
    <source>
        <dbReference type="ARBA" id="ARBA00022737"/>
    </source>
</evidence>
<accession>A0A0F7U0W3</accession>
<keyword evidence="1" id="KW-0677">Repeat</keyword>
<feature type="repeat" description="ANK" evidence="3">
    <location>
        <begin position="464"/>
        <end position="496"/>
    </location>
</feature>
<dbReference type="InterPro" id="IPR002110">
    <property type="entry name" value="Ankyrin_rpt"/>
</dbReference>
<protein>
    <submittedName>
        <fullName evidence="5">Uncharacterized protein</fullName>
    </submittedName>
</protein>
<reference evidence="6" key="1">
    <citation type="journal article" date="2015" name="Genome Announc.">
        <title>Draft genome sequence of the fungus Penicillium brasilianum MG11.</title>
        <authorList>
            <person name="Horn F."/>
            <person name="Linde J."/>
            <person name="Mattern D.J."/>
            <person name="Walther G."/>
            <person name="Guthke R."/>
            <person name="Brakhage A.A."/>
            <person name="Valiante V."/>
        </authorList>
    </citation>
    <scope>NUCLEOTIDE SEQUENCE [LARGE SCALE GENOMIC DNA]</scope>
    <source>
        <strain evidence="6">MG11</strain>
    </source>
</reference>
<feature type="repeat" description="ANK" evidence="3">
    <location>
        <begin position="232"/>
        <end position="264"/>
    </location>
</feature>
<dbReference type="AlphaFoldDB" id="A0A0F7U0W3"/>
<dbReference type="Gene3D" id="1.25.40.20">
    <property type="entry name" value="Ankyrin repeat-containing domain"/>
    <property type="match status" value="4"/>
</dbReference>
<keyword evidence="6" id="KW-1185">Reference proteome</keyword>
<dbReference type="EMBL" id="CDHK01000017">
    <property type="protein sequence ID" value="CEJ62488.1"/>
    <property type="molecule type" value="Genomic_DNA"/>
</dbReference>
<evidence type="ECO:0000256" key="3">
    <source>
        <dbReference type="PROSITE-ProRule" id="PRU00023"/>
    </source>
</evidence>
<feature type="repeat" description="ANK" evidence="3">
    <location>
        <begin position="94"/>
        <end position="126"/>
    </location>
</feature>
<gene>
    <name evidence="5" type="ORF">PMG11_10985</name>
</gene>
<name>A0A0F7U0W3_PENBI</name>
<dbReference type="PANTHER" id="PTHR24166:SF48">
    <property type="entry name" value="PROTEIN VAPYRIN"/>
    <property type="match status" value="1"/>
</dbReference>
<dbReference type="InterPro" id="IPR036770">
    <property type="entry name" value="Ankyrin_rpt-contain_sf"/>
</dbReference>
<dbReference type="PROSITE" id="PS50297">
    <property type="entry name" value="ANK_REP_REGION"/>
    <property type="match status" value="5"/>
</dbReference>
<evidence type="ECO:0000256" key="4">
    <source>
        <dbReference type="SAM" id="MobiDB-lite"/>
    </source>
</evidence>
<feature type="repeat" description="ANK" evidence="3">
    <location>
        <begin position="298"/>
        <end position="331"/>
    </location>
</feature>
<dbReference type="SUPFAM" id="SSF48403">
    <property type="entry name" value="Ankyrin repeat"/>
    <property type="match status" value="2"/>
</dbReference>